<evidence type="ECO:0000256" key="1">
    <source>
        <dbReference type="SAM" id="SignalP"/>
    </source>
</evidence>
<keyword evidence="3" id="KW-1185">Reference proteome</keyword>
<evidence type="ECO:0008006" key="4">
    <source>
        <dbReference type="Google" id="ProtNLM"/>
    </source>
</evidence>
<dbReference type="Proteomes" id="UP000037558">
    <property type="component" value="Unassembled WGS sequence"/>
</dbReference>
<dbReference type="AlphaFoldDB" id="A0A0M0L9H8"/>
<organism evidence="2 3">
    <name type="scientific">Priestia koreensis</name>
    <dbReference type="NCBI Taxonomy" id="284581"/>
    <lineage>
        <taxon>Bacteria</taxon>
        <taxon>Bacillati</taxon>
        <taxon>Bacillota</taxon>
        <taxon>Bacilli</taxon>
        <taxon>Bacillales</taxon>
        <taxon>Bacillaceae</taxon>
        <taxon>Priestia</taxon>
    </lineage>
</organism>
<dbReference type="PROSITE" id="PS51257">
    <property type="entry name" value="PROKAR_LIPOPROTEIN"/>
    <property type="match status" value="1"/>
</dbReference>
<comment type="caution">
    <text evidence="2">The sequence shown here is derived from an EMBL/GenBank/DDBJ whole genome shotgun (WGS) entry which is preliminary data.</text>
</comment>
<dbReference type="RefSeq" id="WP_053400407.1">
    <property type="nucleotide sequence ID" value="NZ_JBBCZF010000001.1"/>
</dbReference>
<evidence type="ECO:0000313" key="3">
    <source>
        <dbReference type="Proteomes" id="UP000037558"/>
    </source>
</evidence>
<accession>A0A0M0L9H8</accession>
<keyword evidence="1" id="KW-0732">Signal</keyword>
<gene>
    <name evidence="2" type="ORF">AMD01_05510</name>
</gene>
<feature type="chain" id="PRO_5005603199" description="Lipoprotein" evidence="1">
    <location>
        <begin position="23"/>
        <end position="129"/>
    </location>
</feature>
<sequence>MKKLMVISALLVVLTACESGEAAVTSTDCRSVKEETVSQNKKTNLVNESASKYPSNEQIGYVKGLSPQKLGLSKTASDNKVSIYVDLTHVDSRVKAKLREGQKIKITYSRVRFSSPAIAVPITLQTIHK</sequence>
<feature type="signal peptide" evidence="1">
    <location>
        <begin position="1"/>
        <end position="22"/>
    </location>
</feature>
<dbReference type="PATRIC" id="fig|284581.3.peg.4484"/>
<proteinExistence type="predicted"/>
<dbReference type="EMBL" id="LILC01000007">
    <property type="protein sequence ID" value="KOO47502.1"/>
    <property type="molecule type" value="Genomic_DNA"/>
</dbReference>
<evidence type="ECO:0000313" key="2">
    <source>
        <dbReference type="EMBL" id="KOO47502.1"/>
    </source>
</evidence>
<protein>
    <recommendedName>
        <fullName evidence="4">Lipoprotein</fullName>
    </recommendedName>
</protein>
<reference evidence="3" key="1">
    <citation type="submission" date="2015-08" db="EMBL/GenBank/DDBJ databases">
        <title>Fjat-14210 dsm16467.</title>
        <authorList>
            <person name="Liu B."/>
            <person name="Wang J."/>
            <person name="Zhu Y."/>
            <person name="Liu G."/>
            <person name="Chen Q."/>
            <person name="Chen Z."/>
            <person name="Lan J."/>
            <person name="Che J."/>
            <person name="Ge C."/>
            <person name="Shi H."/>
            <person name="Pan Z."/>
            <person name="Liu X."/>
        </authorList>
    </citation>
    <scope>NUCLEOTIDE SEQUENCE [LARGE SCALE GENOMIC DNA]</scope>
    <source>
        <strain evidence="3">DSM 16467</strain>
    </source>
</reference>
<name>A0A0M0L9H8_9BACI</name>